<evidence type="ECO:0000313" key="2">
    <source>
        <dbReference type="Proteomes" id="UP001229421"/>
    </source>
</evidence>
<gene>
    <name evidence="1" type="ORF">QVD17_26368</name>
</gene>
<accession>A0AAD8NQQ7</accession>
<name>A0AAD8NQQ7_TARER</name>
<evidence type="ECO:0000313" key="1">
    <source>
        <dbReference type="EMBL" id="KAK1417243.1"/>
    </source>
</evidence>
<protein>
    <submittedName>
        <fullName evidence="1">Uncharacterized protein</fullName>
    </submittedName>
</protein>
<dbReference type="Proteomes" id="UP001229421">
    <property type="component" value="Unassembled WGS sequence"/>
</dbReference>
<dbReference type="EMBL" id="JAUHHV010000007">
    <property type="protein sequence ID" value="KAK1417243.1"/>
    <property type="molecule type" value="Genomic_DNA"/>
</dbReference>
<dbReference type="AlphaFoldDB" id="A0AAD8NQQ7"/>
<reference evidence="1" key="1">
    <citation type="journal article" date="2023" name="bioRxiv">
        <title>Improved chromosome-level genome assembly for marigold (Tagetes erecta).</title>
        <authorList>
            <person name="Jiang F."/>
            <person name="Yuan L."/>
            <person name="Wang S."/>
            <person name="Wang H."/>
            <person name="Xu D."/>
            <person name="Wang A."/>
            <person name="Fan W."/>
        </authorList>
    </citation>
    <scope>NUCLEOTIDE SEQUENCE</scope>
    <source>
        <strain evidence="1">WSJ</strain>
        <tissue evidence="1">Leaf</tissue>
    </source>
</reference>
<sequence>MLVAHNHKWKPCTLGSINLLALFCPLKEKLRTEHHLRKLTGHTSKCFHHQILIKQYYYEFGDCMQQNSVNIVDDYPVLETAHTAI</sequence>
<proteinExistence type="predicted"/>
<organism evidence="1 2">
    <name type="scientific">Tagetes erecta</name>
    <name type="common">African marigold</name>
    <dbReference type="NCBI Taxonomy" id="13708"/>
    <lineage>
        <taxon>Eukaryota</taxon>
        <taxon>Viridiplantae</taxon>
        <taxon>Streptophyta</taxon>
        <taxon>Embryophyta</taxon>
        <taxon>Tracheophyta</taxon>
        <taxon>Spermatophyta</taxon>
        <taxon>Magnoliopsida</taxon>
        <taxon>eudicotyledons</taxon>
        <taxon>Gunneridae</taxon>
        <taxon>Pentapetalae</taxon>
        <taxon>asterids</taxon>
        <taxon>campanulids</taxon>
        <taxon>Asterales</taxon>
        <taxon>Asteraceae</taxon>
        <taxon>Asteroideae</taxon>
        <taxon>Heliantheae alliance</taxon>
        <taxon>Tageteae</taxon>
        <taxon>Tagetes</taxon>
    </lineage>
</organism>
<keyword evidence="2" id="KW-1185">Reference proteome</keyword>
<comment type="caution">
    <text evidence="1">The sequence shown here is derived from an EMBL/GenBank/DDBJ whole genome shotgun (WGS) entry which is preliminary data.</text>
</comment>